<proteinExistence type="predicted"/>
<evidence type="ECO:0000313" key="5">
    <source>
        <dbReference type="EMBL" id="MEE3715532.1"/>
    </source>
</evidence>
<keyword evidence="3" id="KW-0175">Coiled coil</keyword>
<dbReference type="Proteomes" id="UP001333818">
    <property type="component" value="Unassembled WGS sequence"/>
</dbReference>
<sequence length="1313" mass="149774">MTQFNNPLGLSEQIIDLLLEDIKRFEIVLNDEEMRDRLVQYVLDGSDEQVLQDLPTAINAALSALQSQQAQPHQALLSLLQPHDFHSKFQEQWQKSVKARSKFWENPTIQEAPFYFRLAQVYKLPFNHIYNVFNPYGNAPIDWLTAFLQAIAGNEMYHNPDLGKDKLNVSAKTIAEMLVIAEEKPDRLARIAYLAAPDDYQAKNLSQIACALKDFSEYSLQHLDVIHEALSHTNSKQKILALEIIKDRQIPIASFVEAIASLAVSSAKSVRTLAELIIQKNLEVAIPSLENLATKGKADERFYAVKLLGTQAQNHDFLKERLNLEKAEKVKDAIAEILEAPAPVETPSSEPSFPPLPEINREAPLPESVKIRLEELMHQAYQASETHYQRNKAQQSWLKPPQSLKSSQIDSFVDMLQRGLGKDCRNNSKIMQGNWLIDSHQQFIKAFLETPDLELIHVVRFLLVMGQINYIERSDRSTYNPGALNSWAIGYLSDYQKAKGIQFGLRDLAAVFKALEMDENSIGLTFLDPYQGKGLIDRFDWVQDSLYPYFQERLSSLEEILKPQPTSKSTYHYGKNFQRQTVLQILEKFPEAPPNLRPILWEIALGNSKSEKPLAQRCLENLSDTPEKVMKALSDRSAEIRIAAADWMSRLAIPNAIDVIKAALKTEKSELVKDALIRSLEKLGASVEEFLDRAGLQAEAKAGLKKGIPDALAWFPFDNLPVVRWEDSNAPVDREILTWFILQAYKQKTAEPSPLVNRYVSYFKKSDREDLGKFVLQAWIGQDTIPKYTYQEADDLAKPQTASMWSYHQQFLSRTPDTEEKIYQQLLQQYQSYKQYTAEQAETYARQTAAYQWQQRLNTLTITEEQLHRTHVNQFLGQLKGSAIKEKGVLAMVASCGGASVIPFVSNYLQTYYGRRAAQCMALLQMLVWVEDFSAIQLLLSVAKRFRTKSIQEEAQKCVEILADRKGWSTDELGDRTIPTLGFDEKAELVLEYGDSSQDASCRKFTAKLDRDFSFVLYNPEGKAIKSLPDPRKDEDAEAVKEAKKLLSDAKKQLKSLLTLQKERLYEAMCTQRSWQFRDWDLFLNKHPVISRYCQTLVWSVYKGNEIDGEAISQTFRPLEDGTLTDVEDNAVTIPPEATIRLAHASLLDRELSGSWQTHFADYEVVPLFSQFGQDTYILPEEKAQTTEISDFEGYMVETFQIRGKATKLGYTRGQSQDGGWFYDYRKSFAGLKLEAAIQFTGNFLPEENRSAALEKLSFQRLEENTQDYYYRQPALPLSEIPPVLLSEVWNDLKAIAAQGIGYDPDWQKKSAY</sequence>
<dbReference type="RefSeq" id="WP_330481955.1">
    <property type="nucleotide sequence ID" value="NZ_JAZBJZ010000004.1"/>
</dbReference>
<feature type="domain" description="DUF4132" evidence="4">
    <location>
        <begin position="1022"/>
        <end position="1211"/>
    </location>
</feature>
<comment type="caution">
    <text evidence="5">The sequence shown here is derived from an EMBL/GenBank/DDBJ whole genome shotgun (WGS) entry which is preliminary data.</text>
</comment>
<evidence type="ECO:0000259" key="4">
    <source>
        <dbReference type="Pfam" id="PF13569"/>
    </source>
</evidence>
<dbReference type="Gene3D" id="1.25.10.10">
    <property type="entry name" value="Leucine-rich Repeat Variant"/>
    <property type="match status" value="1"/>
</dbReference>
<evidence type="ECO:0000256" key="3">
    <source>
        <dbReference type="SAM" id="Coils"/>
    </source>
</evidence>
<feature type="coiled-coil region" evidence="3">
    <location>
        <begin position="1033"/>
        <end position="1060"/>
    </location>
</feature>
<keyword evidence="2" id="KW-0605">Phycobilisome</keyword>
<dbReference type="InterPro" id="IPR025406">
    <property type="entry name" value="DUF4132"/>
</dbReference>
<dbReference type="InterPro" id="IPR016024">
    <property type="entry name" value="ARM-type_fold"/>
</dbReference>
<gene>
    <name evidence="5" type="ORF">V2H45_02095</name>
</gene>
<evidence type="ECO:0000256" key="1">
    <source>
        <dbReference type="ARBA" id="ARBA00022549"/>
    </source>
</evidence>
<reference evidence="5" key="1">
    <citation type="submission" date="2024-01" db="EMBL/GenBank/DDBJ databases">
        <title>Bank of Algae and Cyanobacteria of the Azores (BACA) strain genomes.</title>
        <authorList>
            <person name="Luz R."/>
            <person name="Cordeiro R."/>
            <person name="Fonseca A."/>
            <person name="Goncalves V."/>
        </authorList>
    </citation>
    <scope>NUCLEOTIDE SEQUENCE</scope>
    <source>
        <strain evidence="5">BACA0141</strain>
    </source>
</reference>
<protein>
    <submittedName>
        <fullName evidence="5">DUF4132 domain-containing protein</fullName>
    </submittedName>
</protein>
<name>A0AAW9PSW0_9CYAN</name>
<dbReference type="SUPFAM" id="SSF48371">
    <property type="entry name" value="ARM repeat"/>
    <property type="match status" value="1"/>
</dbReference>
<dbReference type="GO" id="GO:0030089">
    <property type="term" value="C:phycobilisome"/>
    <property type="evidence" value="ECO:0007669"/>
    <property type="project" value="UniProtKB-KW"/>
</dbReference>
<keyword evidence="6" id="KW-1185">Reference proteome</keyword>
<dbReference type="InterPro" id="IPR011989">
    <property type="entry name" value="ARM-like"/>
</dbReference>
<accession>A0AAW9PSW0</accession>
<keyword evidence="1" id="KW-0042">Antenna complex</keyword>
<dbReference type="EMBL" id="JAZBJZ010000004">
    <property type="protein sequence ID" value="MEE3715532.1"/>
    <property type="molecule type" value="Genomic_DNA"/>
</dbReference>
<organism evidence="5 6">
    <name type="scientific">Tumidithrix elongata BACA0141</name>
    <dbReference type="NCBI Taxonomy" id="2716417"/>
    <lineage>
        <taxon>Bacteria</taxon>
        <taxon>Bacillati</taxon>
        <taxon>Cyanobacteriota</taxon>
        <taxon>Cyanophyceae</taxon>
        <taxon>Pseudanabaenales</taxon>
        <taxon>Pseudanabaenaceae</taxon>
        <taxon>Tumidithrix</taxon>
        <taxon>Tumidithrix elongata</taxon>
    </lineage>
</organism>
<dbReference type="Pfam" id="PF13569">
    <property type="entry name" value="DUF4132"/>
    <property type="match status" value="1"/>
</dbReference>
<evidence type="ECO:0000256" key="2">
    <source>
        <dbReference type="ARBA" id="ARBA00022738"/>
    </source>
</evidence>
<evidence type="ECO:0000313" key="6">
    <source>
        <dbReference type="Proteomes" id="UP001333818"/>
    </source>
</evidence>